<keyword evidence="1" id="KW-0732">Signal</keyword>
<protein>
    <submittedName>
        <fullName evidence="2">Uncharacterized protein</fullName>
    </submittedName>
</protein>
<dbReference type="AlphaFoldDB" id="A0A0P7ZX13"/>
<sequence length="298" mass="33843">MLKKITVNLCFLFLFSLPLFAQGSFDLIRVDTKGKGKNLEILAETAKPLTDRVGYDNQPNFINDQELVFSAADDQGNHDIILYNFSTKNFTNLTKTADRSEYSPSITDCKQYIAAVVVEPGGAQRLWLYPINLGEPELLYDDIEPVGYYDWYDNKAAMFVLGEPNSLTYARGRGDLVSMDQNIGRSVKRRPKTSEITYLSKEDVQTKPDGVALELRAFDLKTNRKSELGLGLAGSEDFIWVDKKSILMARGNEIFIRRINENTWSKLAEISLLSHQNISRMAYSEDLEVLILVMERNQ</sequence>
<name>A0A0P7ZX13_9BACT</name>
<dbReference type="STRING" id="1305737.GCA_000526355_01041"/>
<evidence type="ECO:0000313" key="2">
    <source>
        <dbReference type="EMBL" id="KPQ09375.1"/>
    </source>
</evidence>
<proteinExistence type="predicted"/>
<dbReference type="SUPFAM" id="SSF82171">
    <property type="entry name" value="DPP6 N-terminal domain-like"/>
    <property type="match status" value="1"/>
</dbReference>
<evidence type="ECO:0000313" key="3">
    <source>
        <dbReference type="Proteomes" id="UP000050421"/>
    </source>
</evidence>
<dbReference type="InterPro" id="IPR011042">
    <property type="entry name" value="6-blade_b-propeller_TolB-like"/>
</dbReference>
<evidence type="ECO:0000256" key="1">
    <source>
        <dbReference type="SAM" id="SignalP"/>
    </source>
</evidence>
<dbReference type="EMBL" id="LJXT01000144">
    <property type="protein sequence ID" value="KPQ09375.1"/>
    <property type="molecule type" value="Genomic_DNA"/>
</dbReference>
<dbReference type="OrthoDB" id="9797498at2"/>
<dbReference type="Proteomes" id="UP000050421">
    <property type="component" value="Unassembled WGS sequence"/>
</dbReference>
<dbReference type="PATRIC" id="fig|1305737.6.peg.270"/>
<gene>
    <name evidence="2" type="ORF">HLUCCX10_16360</name>
</gene>
<organism evidence="2 3">
    <name type="scientific">Algoriphagus marincola HL-49</name>
    <dbReference type="NCBI Taxonomy" id="1305737"/>
    <lineage>
        <taxon>Bacteria</taxon>
        <taxon>Pseudomonadati</taxon>
        <taxon>Bacteroidota</taxon>
        <taxon>Cytophagia</taxon>
        <taxon>Cytophagales</taxon>
        <taxon>Cyclobacteriaceae</taxon>
        <taxon>Algoriphagus</taxon>
    </lineage>
</organism>
<dbReference type="eggNOG" id="COG0823">
    <property type="taxonomic scope" value="Bacteria"/>
</dbReference>
<reference evidence="2 3" key="1">
    <citation type="submission" date="2015-09" db="EMBL/GenBank/DDBJ databases">
        <title>Identification and resolution of microdiversity through metagenomic sequencing of parallel consortia.</title>
        <authorList>
            <person name="Nelson W.C."/>
            <person name="Romine M.F."/>
            <person name="Lindemann S.R."/>
        </authorList>
    </citation>
    <scope>NUCLEOTIDE SEQUENCE [LARGE SCALE GENOMIC DNA]</scope>
    <source>
        <strain evidence="2">HL-49</strain>
    </source>
</reference>
<comment type="caution">
    <text evidence="2">The sequence shown here is derived from an EMBL/GenBank/DDBJ whole genome shotgun (WGS) entry which is preliminary data.</text>
</comment>
<feature type="signal peptide" evidence="1">
    <location>
        <begin position="1"/>
        <end position="21"/>
    </location>
</feature>
<feature type="chain" id="PRO_5006147524" evidence="1">
    <location>
        <begin position="22"/>
        <end position="298"/>
    </location>
</feature>
<dbReference type="Gene3D" id="2.120.10.30">
    <property type="entry name" value="TolB, C-terminal domain"/>
    <property type="match status" value="1"/>
</dbReference>
<accession>A0A0P7ZX13</accession>